<dbReference type="GeneID" id="37054540"/>
<feature type="region of interest" description="Disordered" evidence="1">
    <location>
        <begin position="73"/>
        <end position="111"/>
    </location>
</feature>
<name>A0A317WK97_ASPEC</name>
<organism evidence="2 3">
    <name type="scientific">Aspergillus eucalypticola (strain CBS 122712 / IBT 29274)</name>
    <dbReference type="NCBI Taxonomy" id="1448314"/>
    <lineage>
        <taxon>Eukaryota</taxon>
        <taxon>Fungi</taxon>
        <taxon>Dikarya</taxon>
        <taxon>Ascomycota</taxon>
        <taxon>Pezizomycotina</taxon>
        <taxon>Eurotiomycetes</taxon>
        <taxon>Eurotiomycetidae</taxon>
        <taxon>Eurotiales</taxon>
        <taxon>Aspergillaceae</taxon>
        <taxon>Aspergillus</taxon>
        <taxon>Aspergillus subgen. Circumdati</taxon>
    </lineage>
</organism>
<keyword evidence="3" id="KW-1185">Reference proteome</keyword>
<dbReference type="Proteomes" id="UP000246171">
    <property type="component" value="Unassembled WGS sequence"/>
</dbReference>
<protein>
    <submittedName>
        <fullName evidence="2">Uncharacterized protein</fullName>
    </submittedName>
</protein>
<dbReference type="OrthoDB" id="10440978at2759"/>
<proteinExistence type="predicted"/>
<evidence type="ECO:0000313" key="3">
    <source>
        <dbReference type="Proteomes" id="UP000246171"/>
    </source>
</evidence>
<dbReference type="EMBL" id="MSFU01000001">
    <property type="protein sequence ID" value="PWY85498.1"/>
    <property type="molecule type" value="Genomic_DNA"/>
</dbReference>
<evidence type="ECO:0000256" key="1">
    <source>
        <dbReference type="SAM" id="MobiDB-lite"/>
    </source>
</evidence>
<evidence type="ECO:0000313" key="2">
    <source>
        <dbReference type="EMBL" id="PWY85498.1"/>
    </source>
</evidence>
<comment type="caution">
    <text evidence="2">The sequence shown here is derived from an EMBL/GenBank/DDBJ whole genome shotgun (WGS) entry which is preliminary data.</text>
</comment>
<accession>A0A317WK97</accession>
<gene>
    <name evidence="2" type="ORF">BO83DRAFT_384227</name>
</gene>
<feature type="compositionally biased region" description="Basic and acidic residues" evidence="1">
    <location>
        <begin position="90"/>
        <end position="104"/>
    </location>
</feature>
<dbReference type="AlphaFoldDB" id="A0A317WK97"/>
<reference evidence="2" key="1">
    <citation type="submission" date="2016-12" db="EMBL/GenBank/DDBJ databases">
        <title>The genomes of Aspergillus section Nigri reveals drivers in fungal speciation.</title>
        <authorList>
            <consortium name="DOE Joint Genome Institute"/>
            <person name="Vesth T.C."/>
            <person name="Nybo J."/>
            <person name="Theobald S."/>
            <person name="Brandl J."/>
            <person name="Frisvad J.C."/>
            <person name="Nielsen K.F."/>
            <person name="Lyhne E.K."/>
            <person name="Kogle M.E."/>
            <person name="Kuo A."/>
            <person name="Riley R."/>
            <person name="Clum A."/>
            <person name="Nolan M."/>
            <person name="Lipzen A."/>
            <person name="Salamov A."/>
            <person name="Henrissat B."/>
            <person name="Wiebenga A."/>
            <person name="De vries R.P."/>
            <person name="Grigoriev I.V."/>
            <person name="Mortensen U.H."/>
            <person name="Andersen M.R."/>
            <person name="Baker S.E."/>
        </authorList>
    </citation>
    <scope>NUCLEOTIDE SEQUENCE</scope>
    <source>
        <strain evidence="2">CBS 122712</strain>
    </source>
</reference>
<sequence length="111" mass="12606">MALNMARNKSARENRIYRYLIKPGNGKFGLKRLRFRKIMAVSALHSQDNERLPSKSSSWAAASQRTYTFQGLLRDPTPCSQYSQPMAGRSEGEERATTKQEKEGIGWILPS</sequence>
<dbReference type="RefSeq" id="XP_025393418.1">
    <property type="nucleotide sequence ID" value="XM_025532578.1"/>
</dbReference>
<dbReference type="VEuPathDB" id="FungiDB:BO83DRAFT_384227"/>